<evidence type="ECO:0000313" key="4">
    <source>
        <dbReference type="EMBL" id="CAJ67169.1"/>
    </source>
</evidence>
<dbReference type="AlphaFoldDB" id="Q18D91"/>
<dbReference type="KEGG" id="cdf:CD630_03470"/>
<dbReference type="EnsemblBacteria" id="CAJ67169">
    <property type="protein sequence ID" value="CAJ67169"/>
    <property type="gene ID" value="CD630_03470"/>
</dbReference>
<feature type="compositionally biased region" description="Basic and acidic residues" evidence="2">
    <location>
        <begin position="88"/>
        <end position="104"/>
    </location>
</feature>
<feature type="coiled-coil region" evidence="1">
    <location>
        <begin position="212"/>
        <end position="263"/>
    </location>
</feature>
<dbReference type="eggNOG" id="ENOG5033UQK">
    <property type="taxonomic scope" value="Bacteria"/>
</dbReference>
<feature type="transmembrane region" description="Helical" evidence="3">
    <location>
        <begin position="37"/>
        <end position="56"/>
    </location>
</feature>
<keyword evidence="3" id="KW-1133">Transmembrane helix</keyword>
<feature type="region of interest" description="Disordered" evidence="2">
    <location>
        <begin position="88"/>
        <end position="166"/>
    </location>
</feature>
<feature type="compositionally biased region" description="Basic and acidic residues" evidence="2">
    <location>
        <begin position="112"/>
        <end position="135"/>
    </location>
</feature>
<protein>
    <submittedName>
        <fullName evidence="4">Uncharacterized protein</fullName>
    </submittedName>
</protein>
<sequence length="320" mass="37762">MRKETRLMRWILVFIFLYLIPLVVIFRNYKNFKRSCIYSSIYVVLATTIMISNIYMSGLNKIKESMYYHNYISDETYDEKYVSNFKEKESTDLKQDNKKNEEISNNKNLNNKQDRNIQNKESNEEGSNDIKEKNNSDSNVSVNNKSEKQEDNTKENNKYTSKEKNSEDIKKIDMESIGIFKKEIYNIERAALVPMRECIPYTKDIAKNITKLSSIKKDVTNARNKCKEVVKEYENMQIPELSKEKYTETLSNARDDVKKAYELREKSMESALKLINTKSPKYIGKITEYLDLSDKQIESFKNRLNDLKEEINNSETNNIN</sequence>
<dbReference type="BioCyc" id="PDIF272563:G12WB-456-MONOMER"/>
<reference evidence="4 5" key="1">
    <citation type="journal article" date="2006" name="Nat. Genet.">
        <title>The multidrug-resistant human pathogen Clostridium difficile has a highly mobile, mosaic genome.</title>
        <authorList>
            <person name="Sebaihia M."/>
            <person name="Wren B.W."/>
            <person name="Mullany P."/>
            <person name="Fairweather N.F."/>
            <person name="Minton N."/>
            <person name="Stabler R."/>
            <person name="Thomson N.R."/>
            <person name="Roberts A.P."/>
            <person name="Cerdeno-Tarraga A.M."/>
            <person name="Wang H."/>
            <person name="Holden M.T.G."/>
            <person name="Wright A."/>
            <person name="Churcher C."/>
            <person name="Quail M.A."/>
            <person name="Baker S."/>
            <person name="Bason N."/>
            <person name="Brooks K."/>
            <person name="Chillingworth T."/>
            <person name="Cronin A."/>
            <person name="Davis P."/>
            <person name="Dowd L."/>
            <person name="Fraser A."/>
            <person name="Feltwell T."/>
            <person name="Hance Z."/>
            <person name="Holroyd S."/>
            <person name="Jagels K."/>
            <person name="Moule S."/>
            <person name="Mungall K."/>
            <person name="Price C."/>
            <person name="Rabbinowitsch R."/>
            <person name="Sharp S."/>
            <person name="Simmonds M."/>
            <person name="Steven K."/>
            <person name="Unwin L."/>
            <person name="Whithead S."/>
            <person name="Dupuy B."/>
            <person name="Dougan G."/>
            <person name="Barrell B.and.Parkhill.J."/>
        </authorList>
    </citation>
    <scope>NUCLEOTIDE SEQUENCE [LARGE SCALE GENOMIC DNA]</scope>
    <source>
        <strain evidence="4 5">630</strain>
    </source>
</reference>
<evidence type="ECO:0000256" key="2">
    <source>
        <dbReference type="SAM" id="MobiDB-lite"/>
    </source>
</evidence>
<feature type="coiled-coil region" evidence="1">
    <location>
        <begin position="290"/>
        <end position="317"/>
    </location>
</feature>
<dbReference type="PATRIC" id="fig|272563.8.peg.367"/>
<dbReference type="OrthoDB" id="1750646at2"/>
<dbReference type="Proteomes" id="UP000001978">
    <property type="component" value="Chromosome"/>
</dbReference>
<evidence type="ECO:0000256" key="1">
    <source>
        <dbReference type="SAM" id="Coils"/>
    </source>
</evidence>
<keyword evidence="3" id="KW-0812">Transmembrane</keyword>
<feature type="compositionally biased region" description="Basic and acidic residues" evidence="2">
    <location>
        <begin position="145"/>
        <end position="166"/>
    </location>
</feature>
<proteinExistence type="predicted"/>
<feature type="transmembrane region" description="Helical" evidence="3">
    <location>
        <begin position="7"/>
        <end position="25"/>
    </location>
</feature>
<organism evidence="4 5">
    <name type="scientific">Clostridioides difficile (strain 630)</name>
    <name type="common">Peptoclostridium difficile</name>
    <dbReference type="NCBI Taxonomy" id="272563"/>
    <lineage>
        <taxon>Bacteria</taxon>
        <taxon>Bacillati</taxon>
        <taxon>Bacillota</taxon>
        <taxon>Clostridia</taxon>
        <taxon>Peptostreptococcales</taxon>
        <taxon>Peptostreptococcaceae</taxon>
        <taxon>Clostridioides</taxon>
    </lineage>
</organism>
<name>Q18D91_CLOD6</name>
<evidence type="ECO:0000256" key="3">
    <source>
        <dbReference type="SAM" id="Phobius"/>
    </source>
</evidence>
<dbReference type="EMBL" id="AM180355">
    <property type="protein sequence ID" value="CAJ67169.1"/>
    <property type="molecule type" value="Genomic_DNA"/>
</dbReference>
<dbReference type="STRING" id="272563.CD630_03470"/>
<accession>Q18D91</accession>
<keyword evidence="1" id="KW-0175">Coiled coil</keyword>
<evidence type="ECO:0000313" key="5">
    <source>
        <dbReference type="Proteomes" id="UP000001978"/>
    </source>
</evidence>
<gene>
    <name evidence="4" type="ordered locus">CD630_03470</name>
</gene>
<keyword evidence="3" id="KW-0472">Membrane</keyword>